<feature type="region of interest" description="Disordered" evidence="1">
    <location>
        <begin position="362"/>
        <end position="410"/>
    </location>
</feature>
<sequence>MSPSRGYSGGRGGYPYGYSGNWYANPYANAYSGSTNSYGNAYSDYSYNEGNHGYSHYEHHQQYPHVEQHRSQQYQAENNQQDNYYHQPYPQRYSQQQYSHQHSQYHDTYPDSTQNPPRRRASPSYDDYDVSSAARAQSSRGYSTYSSSRSSSSPRRSDPSRRPSSPSEILLMPPSSMSTELLASRGTSHSPRPRSASPPPPRRTEPREEYLRLSQEPSSYVEAPEKARKLIVLDLNGSLLLRSAHQRRLPTPRQAPHSQDQSTDPYADPTVLRPLRVVHPRPYLSSFITYILHPKTKQWLDTMVWSSAQPHSVNDMVDKCFKERRQELKAVWARDTLGLTNNEYHRKTLTLKDLEKPWAELPLVSSNDPKPPSDRPPPPTSSSPTSDSVSLPNGAAESDPPATTSQTTHSARTTLLIDDSPLKAALQPWNHLVIPEYVQEMRNKDLKVAELVREKEMVQDRTTEQSQDKETGATVSEDLTDEIKADALSQPLSDAVPAPVEINAPSAASDSHLETSAADNGPDATADTQSNRALKRLQKKEAGKLKRAEEHAKRISEVVGDQKFDQTLLAVIGILDRVKWEDNVAGWMRSGGLVNVEGVNVHHFTGETSVKDAGVPTLQSVPDLENEREEETSKRPLSHTPPTRSRDASASPSPDDGTIPGSGSKKRRRVSDQAENLSTVEEAALDTGMDTSVDGAVSQPNEATSTDISLAQMQSTQAQPDDQEKIEEEKAEQSATGIPVISSPNSMLVPQPPNPLCDDDGEQSKSLKLWYEYPEVLAFWAERGQRALGELGIEVTSGILLNGSARRKVST</sequence>
<dbReference type="SMART" id="SM00577">
    <property type="entry name" value="CPDc"/>
    <property type="match status" value="1"/>
</dbReference>
<gene>
    <name evidence="3" type="ORF">JR316_011091</name>
</gene>
<feature type="compositionally biased region" description="Polar residues" evidence="1">
    <location>
        <begin position="698"/>
        <end position="720"/>
    </location>
</feature>
<dbReference type="SUPFAM" id="SSF56784">
    <property type="entry name" value="HAD-like"/>
    <property type="match status" value="1"/>
</dbReference>
<dbReference type="PROSITE" id="PS50969">
    <property type="entry name" value="FCP1"/>
    <property type="match status" value="1"/>
</dbReference>
<feature type="compositionally biased region" description="Polar residues" evidence="1">
    <location>
        <begin position="175"/>
        <end position="189"/>
    </location>
</feature>
<dbReference type="AlphaFoldDB" id="A0A8H7XNG6"/>
<proteinExistence type="predicted"/>
<dbReference type="InterPro" id="IPR050365">
    <property type="entry name" value="TIM50"/>
</dbReference>
<feature type="compositionally biased region" description="Low complexity" evidence="1">
    <location>
        <begin position="382"/>
        <end position="392"/>
    </location>
</feature>
<dbReference type="Pfam" id="PF03031">
    <property type="entry name" value="NIF"/>
    <property type="match status" value="1"/>
</dbReference>
<feature type="compositionally biased region" description="Basic and acidic residues" evidence="1">
    <location>
        <begin position="456"/>
        <end position="471"/>
    </location>
</feature>
<feature type="compositionally biased region" description="Polar residues" evidence="1">
    <location>
        <begin position="31"/>
        <end position="49"/>
    </location>
</feature>
<feature type="region of interest" description="Disordered" evidence="1">
    <location>
        <begin position="93"/>
        <end position="222"/>
    </location>
</feature>
<dbReference type="InterPro" id="IPR036412">
    <property type="entry name" value="HAD-like_sf"/>
</dbReference>
<comment type="caution">
    <text evidence="3">The sequence shown here is derived from an EMBL/GenBank/DDBJ whole genome shotgun (WGS) entry which is preliminary data.</text>
</comment>
<feature type="region of interest" description="Disordered" evidence="1">
    <location>
        <begin position="507"/>
        <end position="532"/>
    </location>
</feature>
<feature type="compositionally biased region" description="Low complexity" evidence="1">
    <location>
        <begin position="138"/>
        <end position="154"/>
    </location>
</feature>
<dbReference type="InterPro" id="IPR023214">
    <property type="entry name" value="HAD_sf"/>
</dbReference>
<organism evidence="3">
    <name type="scientific">Psilocybe cubensis</name>
    <name type="common">Psychedelic mushroom</name>
    <name type="synonym">Stropharia cubensis</name>
    <dbReference type="NCBI Taxonomy" id="181762"/>
    <lineage>
        <taxon>Eukaryota</taxon>
        <taxon>Fungi</taxon>
        <taxon>Dikarya</taxon>
        <taxon>Basidiomycota</taxon>
        <taxon>Agaricomycotina</taxon>
        <taxon>Agaricomycetes</taxon>
        <taxon>Agaricomycetidae</taxon>
        <taxon>Agaricales</taxon>
        <taxon>Agaricineae</taxon>
        <taxon>Strophariaceae</taxon>
        <taxon>Psilocybe</taxon>
    </lineage>
</organism>
<feature type="domain" description="FCP1 homology" evidence="2">
    <location>
        <begin position="224"/>
        <end position="458"/>
    </location>
</feature>
<feature type="region of interest" description="Disordered" evidence="1">
    <location>
        <begin position="456"/>
        <end position="477"/>
    </location>
</feature>
<dbReference type="EMBL" id="JAFIQS010000013">
    <property type="protein sequence ID" value="KAG5163898.1"/>
    <property type="molecule type" value="Genomic_DNA"/>
</dbReference>
<feature type="region of interest" description="Disordered" evidence="1">
    <location>
        <begin position="29"/>
        <end position="74"/>
    </location>
</feature>
<accession>A0A8H7XNG6</accession>
<protein>
    <recommendedName>
        <fullName evidence="2">FCP1 homology domain-containing protein</fullName>
    </recommendedName>
</protein>
<evidence type="ECO:0000256" key="1">
    <source>
        <dbReference type="SAM" id="MobiDB-lite"/>
    </source>
</evidence>
<feature type="compositionally biased region" description="Low complexity" evidence="1">
    <location>
        <begin position="93"/>
        <end position="102"/>
    </location>
</feature>
<feature type="compositionally biased region" description="Basic and acidic residues" evidence="1">
    <location>
        <begin position="55"/>
        <end position="70"/>
    </location>
</feature>
<dbReference type="InterPro" id="IPR004274">
    <property type="entry name" value="FCP1_dom"/>
</dbReference>
<name>A0A8H7XNG6_PSICU</name>
<feature type="compositionally biased region" description="Basic and acidic residues" evidence="1">
    <location>
        <begin position="202"/>
        <end position="211"/>
    </location>
</feature>
<evidence type="ECO:0000313" key="3">
    <source>
        <dbReference type="EMBL" id="KAG5163898.1"/>
    </source>
</evidence>
<evidence type="ECO:0000259" key="2">
    <source>
        <dbReference type="PROSITE" id="PS50969"/>
    </source>
</evidence>
<feature type="region of interest" description="Disordered" evidence="1">
    <location>
        <begin position="610"/>
        <end position="762"/>
    </location>
</feature>
<reference evidence="3" key="1">
    <citation type="submission" date="2021-02" db="EMBL/GenBank/DDBJ databases">
        <title>Psilocybe cubensis genome.</title>
        <authorList>
            <person name="Mckernan K.J."/>
            <person name="Crawford S."/>
            <person name="Trippe A."/>
            <person name="Kane L.T."/>
            <person name="Mclaughlin S."/>
        </authorList>
    </citation>
    <scope>NUCLEOTIDE SEQUENCE [LARGE SCALE GENOMIC DNA]</scope>
    <source>
        <strain evidence="3">MGC-MH-2018</strain>
    </source>
</reference>
<dbReference type="Gene3D" id="3.40.50.1000">
    <property type="entry name" value="HAD superfamily/HAD-like"/>
    <property type="match status" value="1"/>
</dbReference>
<dbReference type="PANTHER" id="PTHR12210">
    <property type="entry name" value="DULLARD PROTEIN PHOSPHATASE"/>
    <property type="match status" value="1"/>
</dbReference>
<feature type="region of interest" description="Disordered" evidence="1">
    <location>
        <begin position="248"/>
        <end position="268"/>
    </location>
</feature>